<feature type="region of interest" description="Disordered" evidence="1">
    <location>
        <begin position="320"/>
        <end position="432"/>
    </location>
</feature>
<dbReference type="Gramene" id="GBG78215">
    <property type="protein sequence ID" value="GBG78215"/>
    <property type="gene ID" value="CBR_g26248"/>
</dbReference>
<proteinExistence type="predicted"/>
<feature type="compositionally biased region" description="Acidic residues" evidence="1">
    <location>
        <begin position="266"/>
        <end position="276"/>
    </location>
</feature>
<feature type="compositionally biased region" description="Polar residues" evidence="1">
    <location>
        <begin position="1190"/>
        <end position="1206"/>
    </location>
</feature>
<keyword evidence="3" id="KW-1185">Reference proteome</keyword>
<accession>A0A388L7D9</accession>
<name>A0A388L7D9_CHABU</name>
<evidence type="ECO:0000313" key="3">
    <source>
        <dbReference type="Proteomes" id="UP000265515"/>
    </source>
</evidence>
<sequence length="1255" mass="140608">MLHPSSFFLWISSPGRGRKGPNDGDKRFNNRSKLYRDKLWALDWVGGTNEPGCGAAVFLTEDEGATWYCCRGIIRSEIDKATAEKGKVDERDLRKFFLTSVYVEQGTDWVKTDHKVSLDLALFKEYGQKAFVMKAFGGKGDGNEFRMLLPVEFLNKTNGYRKSGQFPTVGAGHQLTMPLVPFDTPVESLAGFSTFSSDRRQVVSTPQQPVGKKQKLITYSRRSGGGSSTTTPKTMELARCLSDLPESSRAAASSRLRNTPQHQMDEESDEETEEDERVCKLDSRFLATPGHIRGEGSCDVNVGREAGGGGKARVAVTGGVEYGGQGGSEMEDGELENNGGDAGVSAGLTSKRGGKRTAEESQMQAAPKKQARRKAVDEAQNALDASQGTLGEPDVKHKSSARIHKTSQPKNLVRPSRRQKLDDSSDDAEGVAPCLLSLPDDIEHETKKPSAINMTQCYFLEYDEEGKTRRDPLRVVIDVVQILRILEGDIAFNQRSLNMAILAGLDAAIELSTGPRAEDDPPPWEPPELVLAPITPWKDDPDRQGIRVLPKDFGPDRADEYFYYPVAGQHTAEAMKRAVARESAAVDMFGFRNYDRVRIIYFNDDHTNGYVYVSTYDNTRGNRAMLSLFHQACQDIRNFWDSKNQIGPVRNVSKTDPIGLTQQEEWRKFMRICMGRSCDKSLWTEALAPKWQQDWTNRMRGYMNVATCRDRIRPLVKDFFEKFEAGELPLHDNQCPKDSSGRQERRMPGQFVQEVQGKKEVFHCIPAKDGGPNATVSLKDLVPSNFKCFGDMAAREKEIALFGIKAGEWDEERDRIPLEYVRRVPKRLGGEQEQKDLKGAGLKATEALYRDAPFHFKYFVYHAIGKVDLLTAELRRLKNVALHLCWEKKGRRSTLLSVNMHPKELLLAADEIVTAVTNLNCKASILDLANPKECLAWSPTDFDALHIMMSKLLQERPSSGGNADHDMLTDADEDDLAVPDPSPKLMPSDDIPDRIVQDSAQQYFIHDKVPETTSKKWGHRILWHTDVFEPCVFKGEWMMALHLSSGWKIKPRLAEEPWLKVARSEIVFRVKCENEGVDEAAIEEKARLLFDSLRSDNRLEYKHKFYDLPSSRSYKTIDWKMELPPACQGIETIRLGCSQLGEQSTTQFAASVGEAMSQTAVKMMGVDKGTRNVNEDKSNVGSYEPPLITQAGNQSESQMESPTPSANMAVADGMQQGGHAERASEVQENSDEMMKVLTRRMRGRGSLGDQPRHRL</sequence>
<evidence type="ECO:0000256" key="1">
    <source>
        <dbReference type="SAM" id="MobiDB-lite"/>
    </source>
</evidence>
<feature type="region of interest" description="Disordered" evidence="1">
    <location>
        <begin position="956"/>
        <end position="976"/>
    </location>
</feature>
<dbReference type="EMBL" id="BFEA01000289">
    <property type="protein sequence ID" value="GBG78215.1"/>
    <property type="molecule type" value="Genomic_DNA"/>
</dbReference>
<dbReference type="AlphaFoldDB" id="A0A388L7D9"/>
<dbReference type="Proteomes" id="UP000265515">
    <property type="component" value="Unassembled WGS sequence"/>
</dbReference>
<reference evidence="2 3" key="1">
    <citation type="journal article" date="2018" name="Cell">
        <title>The Chara Genome: Secondary Complexity and Implications for Plant Terrestrialization.</title>
        <authorList>
            <person name="Nishiyama T."/>
            <person name="Sakayama H."/>
            <person name="Vries J.D."/>
            <person name="Buschmann H."/>
            <person name="Saint-Marcoux D."/>
            <person name="Ullrich K.K."/>
            <person name="Haas F.B."/>
            <person name="Vanderstraeten L."/>
            <person name="Becker D."/>
            <person name="Lang D."/>
            <person name="Vosolsobe S."/>
            <person name="Rombauts S."/>
            <person name="Wilhelmsson P.K.I."/>
            <person name="Janitza P."/>
            <person name="Kern R."/>
            <person name="Heyl A."/>
            <person name="Rumpler F."/>
            <person name="Villalobos L.I.A.C."/>
            <person name="Clay J.M."/>
            <person name="Skokan R."/>
            <person name="Toyoda A."/>
            <person name="Suzuki Y."/>
            <person name="Kagoshima H."/>
            <person name="Schijlen E."/>
            <person name="Tajeshwar N."/>
            <person name="Catarino B."/>
            <person name="Hetherington A.J."/>
            <person name="Saltykova A."/>
            <person name="Bonnot C."/>
            <person name="Breuninger H."/>
            <person name="Symeonidi A."/>
            <person name="Radhakrishnan G.V."/>
            <person name="Van Nieuwerburgh F."/>
            <person name="Deforce D."/>
            <person name="Chang C."/>
            <person name="Karol K.G."/>
            <person name="Hedrich R."/>
            <person name="Ulvskov P."/>
            <person name="Glockner G."/>
            <person name="Delwiche C.F."/>
            <person name="Petrasek J."/>
            <person name="Van de Peer Y."/>
            <person name="Friml J."/>
            <person name="Beilby M."/>
            <person name="Dolan L."/>
            <person name="Kohara Y."/>
            <person name="Sugano S."/>
            <person name="Fujiyama A."/>
            <person name="Delaux P.-M."/>
            <person name="Quint M."/>
            <person name="TheiBen G."/>
            <person name="Hagemann M."/>
            <person name="Harholt J."/>
            <person name="Dunand C."/>
            <person name="Zachgo S."/>
            <person name="Langdale J."/>
            <person name="Maumus F."/>
            <person name="Straeten D.V.D."/>
            <person name="Gould S.B."/>
            <person name="Rensing S.A."/>
        </authorList>
    </citation>
    <scope>NUCLEOTIDE SEQUENCE [LARGE SCALE GENOMIC DNA]</scope>
    <source>
        <strain evidence="2 3">S276</strain>
    </source>
</reference>
<feature type="region of interest" description="Disordered" evidence="1">
    <location>
        <begin position="1170"/>
        <end position="1255"/>
    </location>
</feature>
<feature type="compositionally biased region" description="Low complexity" evidence="1">
    <location>
        <begin position="247"/>
        <end position="257"/>
    </location>
</feature>
<gene>
    <name evidence="2" type="ORF">CBR_g26248</name>
</gene>
<organism evidence="2 3">
    <name type="scientific">Chara braunii</name>
    <name type="common">Braun's stonewort</name>
    <dbReference type="NCBI Taxonomy" id="69332"/>
    <lineage>
        <taxon>Eukaryota</taxon>
        <taxon>Viridiplantae</taxon>
        <taxon>Streptophyta</taxon>
        <taxon>Charophyceae</taxon>
        <taxon>Charales</taxon>
        <taxon>Characeae</taxon>
        <taxon>Chara</taxon>
    </lineage>
</organism>
<protein>
    <submittedName>
        <fullName evidence="2">Uncharacterized protein</fullName>
    </submittedName>
</protein>
<evidence type="ECO:0000313" key="2">
    <source>
        <dbReference type="EMBL" id="GBG78215.1"/>
    </source>
</evidence>
<comment type="caution">
    <text evidence="2">The sequence shown here is derived from an EMBL/GenBank/DDBJ whole genome shotgun (WGS) entry which is preliminary data.</text>
</comment>
<feature type="compositionally biased region" description="Basic residues" evidence="1">
    <location>
        <begin position="398"/>
        <end position="407"/>
    </location>
</feature>
<feature type="region of interest" description="Disordered" evidence="1">
    <location>
        <begin position="244"/>
        <end position="278"/>
    </location>
</feature>